<keyword evidence="3" id="KW-1185">Reference proteome</keyword>
<evidence type="ECO:0000313" key="3">
    <source>
        <dbReference type="Proteomes" id="UP000215509"/>
    </source>
</evidence>
<dbReference type="RefSeq" id="WP_094016999.1">
    <property type="nucleotide sequence ID" value="NZ_NMQW01000034.1"/>
</dbReference>
<feature type="transmembrane region" description="Helical" evidence="1">
    <location>
        <begin position="44"/>
        <end position="68"/>
    </location>
</feature>
<reference evidence="2 3" key="1">
    <citation type="submission" date="2017-07" db="EMBL/GenBank/DDBJ databases">
        <title>Genome sequencing and assembly of Paenibacillus rigui.</title>
        <authorList>
            <person name="Mayilraj S."/>
        </authorList>
    </citation>
    <scope>NUCLEOTIDE SEQUENCE [LARGE SCALE GENOMIC DNA]</scope>
    <source>
        <strain evidence="2 3">JCM 16352</strain>
    </source>
</reference>
<keyword evidence="1" id="KW-0812">Transmembrane</keyword>
<evidence type="ECO:0000256" key="1">
    <source>
        <dbReference type="SAM" id="Phobius"/>
    </source>
</evidence>
<organism evidence="2 3">
    <name type="scientific">Paenibacillus rigui</name>
    <dbReference type="NCBI Taxonomy" id="554312"/>
    <lineage>
        <taxon>Bacteria</taxon>
        <taxon>Bacillati</taxon>
        <taxon>Bacillota</taxon>
        <taxon>Bacilli</taxon>
        <taxon>Bacillales</taxon>
        <taxon>Paenibacillaceae</taxon>
        <taxon>Paenibacillus</taxon>
    </lineage>
</organism>
<keyword evidence="1" id="KW-0472">Membrane</keyword>
<dbReference type="AlphaFoldDB" id="A0A229ULB9"/>
<sequence length="73" mass="7939">MVLLQLAMGIVAALLLWGFIKLTFQVVLWIIGVTLVISFLIPGAFLFISGLIFIMIGMLATLGLLYIIGAFKP</sequence>
<accession>A0A229ULB9</accession>
<keyword evidence="1" id="KW-1133">Transmembrane helix</keyword>
<name>A0A229ULB9_9BACL</name>
<protein>
    <submittedName>
        <fullName evidence="2">Uncharacterized protein</fullName>
    </submittedName>
</protein>
<comment type="caution">
    <text evidence="2">The sequence shown here is derived from an EMBL/GenBank/DDBJ whole genome shotgun (WGS) entry which is preliminary data.</text>
</comment>
<proteinExistence type="predicted"/>
<dbReference type="EMBL" id="NMQW01000034">
    <property type="protein sequence ID" value="OXM84084.1"/>
    <property type="molecule type" value="Genomic_DNA"/>
</dbReference>
<feature type="transmembrane region" description="Helical" evidence="1">
    <location>
        <begin position="6"/>
        <end position="37"/>
    </location>
</feature>
<dbReference type="Proteomes" id="UP000215509">
    <property type="component" value="Unassembled WGS sequence"/>
</dbReference>
<gene>
    <name evidence="2" type="ORF">CF651_21820</name>
</gene>
<dbReference type="OrthoDB" id="2630145at2"/>
<evidence type="ECO:0000313" key="2">
    <source>
        <dbReference type="EMBL" id="OXM84084.1"/>
    </source>
</evidence>